<keyword evidence="2" id="KW-0597">Phosphoprotein</keyword>
<protein>
    <submittedName>
        <fullName evidence="4">Acyl carrier protein</fullName>
    </submittedName>
</protein>
<dbReference type="PROSITE" id="PS50075">
    <property type="entry name" value="CARRIER"/>
    <property type="match status" value="1"/>
</dbReference>
<dbReference type="InterPro" id="IPR020806">
    <property type="entry name" value="PKS_PP-bd"/>
</dbReference>
<dbReference type="Proteomes" id="UP001241926">
    <property type="component" value="Unassembled WGS sequence"/>
</dbReference>
<accession>A0ABT7J1M9</accession>
<evidence type="ECO:0000259" key="3">
    <source>
        <dbReference type="PROSITE" id="PS50075"/>
    </source>
</evidence>
<dbReference type="SUPFAM" id="SSF47336">
    <property type="entry name" value="ACP-like"/>
    <property type="match status" value="1"/>
</dbReference>
<evidence type="ECO:0000256" key="2">
    <source>
        <dbReference type="ARBA" id="ARBA00022553"/>
    </source>
</evidence>
<dbReference type="EMBL" id="JASJUS010000015">
    <property type="protein sequence ID" value="MDL2078281.1"/>
    <property type="molecule type" value="Genomic_DNA"/>
</dbReference>
<evidence type="ECO:0000256" key="1">
    <source>
        <dbReference type="ARBA" id="ARBA00022450"/>
    </source>
</evidence>
<gene>
    <name evidence="4" type="ORF">QNN03_17755</name>
</gene>
<dbReference type="InterPro" id="IPR036736">
    <property type="entry name" value="ACP-like_sf"/>
</dbReference>
<evidence type="ECO:0000313" key="5">
    <source>
        <dbReference type="Proteomes" id="UP001241926"/>
    </source>
</evidence>
<dbReference type="Gene3D" id="1.10.1200.10">
    <property type="entry name" value="ACP-like"/>
    <property type="match status" value="1"/>
</dbReference>
<evidence type="ECO:0000313" key="4">
    <source>
        <dbReference type="EMBL" id="MDL2078281.1"/>
    </source>
</evidence>
<sequence length="102" mass="11176">MSGTVQGVTPQEITPEAVENWLVEQIAQRTLLPPAMVSVHLCFDEFDIDSADSLVITTALAHWLGFEVDPRALVRYPTIRSLAGYLAGQRRQVMTGGMPVHG</sequence>
<dbReference type="RefSeq" id="WP_141689494.1">
    <property type="nucleotide sequence ID" value="NZ_JASJUS010000015.1"/>
</dbReference>
<name>A0ABT7J1M9_9ACTN</name>
<dbReference type="InterPro" id="IPR009081">
    <property type="entry name" value="PP-bd_ACP"/>
</dbReference>
<comment type="caution">
    <text evidence="4">The sequence shown here is derived from an EMBL/GenBank/DDBJ whole genome shotgun (WGS) entry which is preliminary data.</text>
</comment>
<reference evidence="4 5" key="1">
    <citation type="submission" date="2023-05" db="EMBL/GenBank/DDBJ databases">
        <title>Streptomyces fuscus sp. nov., a brown-black pigment producing actinomyces isolated from dry sand of Sea duck farm.</title>
        <authorList>
            <person name="Xie J."/>
            <person name="Shen N."/>
        </authorList>
    </citation>
    <scope>NUCLEOTIDE SEQUENCE [LARGE SCALE GENOMIC DNA]</scope>
    <source>
        <strain evidence="4 5">GXMU-J15</strain>
    </source>
</reference>
<organism evidence="4 5">
    <name type="scientific">Streptomyces fuscus</name>
    <dbReference type="NCBI Taxonomy" id="3048495"/>
    <lineage>
        <taxon>Bacteria</taxon>
        <taxon>Bacillati</taxon>
        <taxon>Actinomycetota</taxon>
        <taxon>Actinomycetes</taxon>
        <taxon>Kitasatosporales</taxon>
        <taxon>Streptomycetaceae</taxon>
        <taxon>Streptomyces</taxon>
    </lineage>
</organism>
<keyword evidence="5" id="KW-1185">Reference proteome</keyword>
<proteinExistence type="predicted"/>
<feature type="domain" description="Carrier" evidence="3">
    <location>
        <begin position="13"/>
        <end position="90"/>
    </location>
</feature>
<dbReference type="Pfam" id="PF00550">
    <property type="entry name" value="PP-binding"/>
    <property type="match status" value="1"/>
</dbReference>
<keyword evidence="1" id="KW-0596">Phosphopantetheine</keyword>
<dbReference type="SMART" id="SM00823">
    <property type="entry name" value="PKS_PP"/>
    <property type="match status" value="1"/>
</dbReference>